<keyword evidence="4" id="KW-0547">Nucleotide-binding</keyword>
<dbReference type="GO" id="GO:0016887">
    <property type="term" value="F:ATP hydrolysis activity"/>
    <property type="evidence" value="ECO:0007669"/>
    <property type="project" value="InterPro"/>
</dbReference>
<evidence type="ECO:0000259" key="9">
    <source>
        <dbReference type="PROSITE" id="PS50893"/>
    </source>
</evidence>
<evidence type="ECO:0000256" key="6">
    <source>
        <dbReference type="ARBA" id="ARBA00022989"/>
    </source>
</evidence>
<keyword evidence="6 8" id="KW-1133">Transmembrane helix</keyword>
<feature type="transmembrane region" description="Helical" evidence="8">
    <location>
        <begin position="952"/>
        <end position="972"/>
    </location>
</feature>
<feature type="transmembrane region" description="Helical" evidence="8">
    <location>
        <begin position="231"/>
        <end position="250"/>
    </location>
</feature>
<feature type="domain" description="ABC transporter" evidence="9">
    <location>
        <begin position="432"/>
        <end position="655"/>
    </location>
</feature>
<feature type="domain" description="ABC transmembrane type-1" evidence="10">
    <location>
        <begin position="105"/>
        <end position="367"/>
    </location>
</feature>
<feature type="domain" description="ABC transporter" evidence="9">
    <location>
        <begin position="1043"/>
        <end position="1276"/>
    </location>
</feature>
<dbReference type="SUPFAM" id="SSF52540">
    <property type="entry name" value="P-loop containing nucleoside triphosphate hydrolases"/>
    <property type="match status" value="2"/>
</dbReference>
<keyword evidence="3 8" id="KW-0812">Transmembrane</keyword>
<evidence type="ECO:0000256" key="5">
    <source>
        <dbReference type="ARBA" id="ARBA00022840"/>
    </source>
</evidence>
<proteinExistence type="predicted"/>
<dbReference type="SUPFAM" id="SSF90123">
    <property type="entry name" value="ABC transporter transmembrane region"/>
    <property type="match status" value="2"/>
</dbReference>
<dbReference type="Gene3D" id="1.20.1560.10">
    <property type="entry name" value="ABC transporter type 1, transmembrane domain"/>
    <property type="match status" value="2"/>
</dbReference>
<dbReference type="FunFam" id="1.20.1560.10:FF:000014">
    <property type="entry name" value="Multidrug resistance-associated protein member 4"/>
    <property type="match status" value="1"/>
</dbReference>
<keyword evidence="2" id="KW-0813">Transport</keyword>
<dbReference type="InterPro" id="IPR003593">
    <property type="entry name" value="AAA+_ATPase"/>
</dbReference>
<gene>
    <name evidence="11" type="ORF">CALMAC_LOCUS2924</name>
</gene>
<dbReference type="Proteomes" id="UP000410492">
    <property type="component" value="Unassembled WGS sequence"/>
</dbReference>
<keyword evidence="7 8" id="KW-0472">Membrane</keyword>
<evidence type="ECO:0000313" key="11">
    <source>
        <dbReference type="EMBL" id="VEN37806.1"/>
    </source>
</evidence>
<feature type="transmembrane region" description="Helical" evidence="8">
    <location>
        <begin position="310"/>
        <end position="335"/>
    </location>
</feature>
<feature type="transmembrane region" description="Helical" evidence="8">
    <location>
        <begin position="708"/>
        <end position="729"/>
    </location>
</feature>
<sequence length="1306" mass="147334">MDKGSKTTTKPNPVENANILSRLLFLYMLPIFKQAYKENLTEDGLFGPLREHKSSHIGSKLERIWKEEYRKRKKFALHRALARAYGALFAIYGLVKLIDEIMMVLVMPLCVRSLVSFFEPGQTRISIDEAYIYAGALVLCLIVNSLIAHPSVMGIQHLSQKMRVACSSLLYRKILRLSRASLGKTTVGHLVNLLSNDLSKFDQTFVLAHYCWVGPIQVAVGTYMLYREMQVAALIGIAFLVAIVPLQIYLAKKNSVLRLKTALRTDERVRLMNEILSGMQVIKMYCWEKPFADVVAFARRQEMKVIRSHSCLLAFLYSFESFVSRTAIFITILAYVFQGKYITAEKVFAITVIYNALKTVITILFSLSLSSIAEVHVSINRVQEILSLEENGEEEPLEICEKGKKDKKDKVSNGITHTKLEVIKRDDEPPKIVLEKVCASWLDDSTEDTLSNISLEVSPGQLVAIVGPVGSGKSSILSLLLNEMPLKSGKLDVVGEISFCSQEPWLFCDTVRNNILFGSPYHEDRYKRIVDVCALKSDFELFPYGDRTLVGEKGKSLSGGQKARINLARSLYKEADIYLLDDPLSAVDANVGKHLYEKCIRRYLKDKVRILVTHQLQYLHSADKIVVMNDGEVLMQGKYSELKSSGLNFTKLLEEYNAEEAEEQKKKVKSRQNSEIALEEVIEEQFLDKEGQESGNVKPSTYWKYFRAGGGPIHLIVMCILFIAAQAFANGGEYYLSYWVNLEEDFSNKIKNNLTSENETLSRENIIYVYSGLTLGNIIAAISKTVHFMLVFVIASQNLHDFIFTKIVKATMDFYNKNPSGRILNRFSKDLGTVDEYLASVILDVVEIAFTFGGVTILTTVVDPWLLLPSGLLSILIYFLRIVYIKTSRSVKRVEAITKSPVFSHVTATYYGISTIRAFHAENMLIKEFDDLQDKHSAAWFLFLSSSRCFGLWLDIICALFVGAAVYILLIFNSQIQGGDLGLVITQYMTLMGFLQWGMRQWSEMENQMTSVERLLEYTKLESEPERPPANSLPKNWPEHGKIEFKDVKLRYNPSDPYVLKNLNFVVQPKEKIGIVGRTGAGKSSTISALFQLYPLEGSIIIDGIDTTKLPLDQVRSKISIIPQEPILFSGPMRKNLDPFNEYSDDVLWNALEQVDLKDTISEMSAGLNSNVSEGGTNFSVGQRQLVCLARALIRNNKILVLDEATANVDPHTDSLIQSAIREKFADCSVLTIAHRLHTVMDSDKILVMSSGRVEEYDHPYVLLQKENGVLRDLVNATGQTTAKTWKKLLERISKVKARMPDGIII</sequence>
<accession>A0A653BS39</accession>
<dbReference type="PROSITE" id="PS00211">
    <property type="entry name" value="ABC_TRANSPORTER_1"/>
    <property type="match status" value="2"/>
</dbReference>
<evidence type="ECO:0008006" key="13">
    <source>
        <dbReference type="Google" id="ProtNLM"/>
    </source>
</evidence>
<dbReference type="SMART" id="SM00382">
    <property type="entry name" value="AAA"/>
    <property type="match status" value="2"/>
</dbReference>
<dbReference type="PANTHER" id="PTHR24223">
    <property type="entry name" value="ATP-BINDING CASSETTE SUB-FAMILY C"/>
    <property type="match status" value="1"/>
</dbReference>
<dbReference type="EMBL" id="CAACVG010003819">
    <property type="protein sequence ID" value="VEN37806.1"/>
    <property type="molecule type" value="Genomic_DNA"/>
</dbReference>
<dbReference type="InterPro" id="IPR003439">
    <property type="entry name" value="ABC_transporter-like_ATP-bd"/>
</dbReference>
<evidence type="ECO:0000256" key="7">
    <source>
        <dbReference type="ARBA" id="ARBA00023136"/>
    </source>
</evidence>
<evidence type="ECO:0000256" key="1">
    <source>
        <dbReference type="ARBA" id="ARBA00004141"/>
    </source>
</evidence>
<organism evidence="11 12">
    <name type="scientific">Callosobruchus maculatus</name>
    <name type="common">Southern cowpea weevil</name>
    <name type="synonym">Pulse bruchid</name>
    <dbReference type="NCBI Taxonomy" id="64391"/>
    <lineage>
        <taxon>Eukaryota</taxon>
        <taxon>Metazoa</taxon>
        <taxon>Ecdysozoa</taxon>
        <taxon>Arthropoda</taxon>
        <taxon>Hexapoda</taxon>
        <taxon>Insecta</taxon>
        <taxon>Pterygota</taxon>
        <taxon>Neoptera</taxon>
        <taxon>Endopterygota</taxon>
        <taxon>Coleoptera</taxon>
        <taxon>Polyphaga</taxon>
        <taxon>Cucujiformia</taxon>
        <taxon>Chrysomeloidea</taxon>
        <taxon>Chrysomelidae</taxon>
        <taxon>Bruchinae</taxon>
        <taxon>Bruchini</taxon>
        <taxon>Callosobruchus</taxon>
    </lineage>
</organism>
<reference evidence="11 12" key="1">
    <citation type="submission" date="2019-01" db="EMBL/GenBank/DDBJ databases">
        <authorList>
            <person name="Sayadi A."/>
        </authorList>
    </citation>
    <scope>NUCLEOTIDE SEQUENCE [LARGE SCALE GENOMIC DNA]</scope>
</reference>
<dbReference type="CDD" id="cd03244">
    <property type="entry name" value="ABCC_MRP_domain2"/>
    <property type="match status" value="1"/>
</dbReference>
<dbReference type="Gene3D" id="3.40.50.300">
    <property type="entry name" value="P-loop containing nucleotide triphosphate hydrolases"/>
    <property type="match status" value="2"/>
</dbReference>
<evidence type="ECO:0000256" key="8">
    <source>
        <dbReference type="SAM" id="Phobius"/>
    </source>
</evidence>
<protein>
    <recommendedName>
        <fullName evidence="13">Multidrug resistance-associated protein lethal(2)03659</fullName>
    </recommendedName>
</protein>
<dbReference type="Pfam" id="PF00664">
    <property type="entry name" value="ABC_membrane"/>
    <property type="match status" value="2"/>
</dbReference>
<dbReference type="CDD" id="cd03250">
    <property type="entry name" value="ABCC_MRP_domain1"/>
    <property type="match status" value="1"/>
</dbReference>
<evidence type="ECO:0000256" key="2">
    <source>
        <dbReference type="ARBA" id="ARBA00022448"/>
    </source>
</evidence>
<dbReference type="OrthoDB" id="6500128at2759"/>
<dbReference type="GO" id="GO:0016020">
    <property type="term" value="C:membrane"/>
    <property type="evidence" value="ECO:0007669"/>
    <property type="project" value="UniProtKB-SubCell"/>
</dbReference>
<dbReference type="InterPro" id="IPR050173">
    <property type="entry name" value="ABC_transporter_C-like"/>
</dbReference>
<dbReference type="PROSITE" id="PS50893">
    <property type="entry name" value="ABC_TRANSPORTER_2"/>
    <property type="match status" value="2"/>
</dbReference>
<name>A0A653BS39_CALMS</name>
<dbReference type="InterPro" id="IPR011527">
    <property type="entry name" value="ABC1_TM_dom"/>
</dbReference>
<keyword evidence="12" id="KW-1185">Reference proteome</keyword>
<dbReference type="PROSITE" id="PS50929">
    <property type="entry name" value="ABC_TM1F"/>
    <property type="match status" value="2"/>
</dbReference>
<evidence type="ECO:0000256" key="3">
    <source>
        <dbReference type="ARBA" id="ARBA00022692"/>
    </source>
</evidence>
<dbReference type="PANTHER" id="PTHR24223:SF448">
    <property type="entry name" value="FI20146P1-RELATED"/>
    <property type="match status" value="1"/>
</dbReference>
<dbReference type="InterPro" id="IPR036640">
    <property type="entry name" value="ABC1_TM_sf"/>
</dbReference>
<dbReference type="Pfam" id="PF00005">
    <property type="entry name" value="ABC_tran"/>
    <property type="match status" value="2"/>
</dbReference>
<feature type="transmembrane region" description="Helical" evidence="8">
    <location>
        <begin position="865"/>
        <end position="884"/>
    </location>
</feature>
<dbReference type="InterPro" id="IPR027417">
    <property type="entry name" value="P-loop_NTPase"/>
</dbReference>
<evidence type="ECO:0000256" key="4">
    <source>
        <dbReference type="ARBA" id="ARBA00022741"/>
    </source>
</evidence>
<dbReference type="GO" id="GO:0005524">
    <property type="term" value="F:ATP binding"/>
    <property type="evidence" value="ECO:0007669"/>
    <property type="project" value="UniProtKB-KW"/>
</dbReference>
<feature type="transmembrane region" description="Helical" evidence="8">
    <location>
        <begin position="76"/>
        <end position="95"/>
    </location>
</feature>
<dbReference type="FunFam" id="3.40.50.300:FF:000482">
    <property type="entry name" value="Multidrug resistance-associated protein member 4"/>
    <property type="match status" value="1"/>
</dbReference>
<feature type="transmembrane region" description="Helical" evidence="8">
    <location>
        <begin position="767"/>
        <end position="795"/>
    </location>
</feature>
<comment type="subcellular location">
    <subcellularLocation>
        <location evidence="1">Membrane</location>
        <topology evidence="1">Multi-pass membrane protein</topology>
    </subcellularLocation>
</comment>
<feature type="domain" description="ABC transmembrane type-1" evidence="10">
    <location>
        <begin position="716"/>
        <end position="1007"/>
    </location>
</feature>
<dbReference type="FunFam" id="3.40.50.300:FF:000163">
    <property type="entry name" value="Multidrug resistance-associated protein member 4"/>
    <property type="match status" value="1"/>
</dbReference>
<dbReference type="GO" id="GO:0140359">
    <property type="term" value="F:ABC-type transporter activity"/>
    <property type="evidence" value="ECO:0007669"/>
    <property type="project" value="InterPro"/>
</dbReference>
<evidence type="ECO:0000313" key="12">
    <source>
        <dbReference type="Proteomes" id="UP000410492"/>
    </source>
</evidence>
<dbReference type="InterPro" id="IPR017871">
    <property type="entry name" value="ABC_transporter-like_CS"/>
</dbReference>
<dbReference type="FunFam" id="1.20.1560.10:FF:000026">
    <property type="entry name" value="Multidrug resistance-associated protein lethal(2)03659"/>
    <property type="match status" value="1"/>
</dbReference>
<evidence type="ECO:0000259" key="10">
    <source>
        <dbReference type="PROSITE" id="PS50929"/>
    </source>
</evidence>
<feature type="transmembrane region" description="Helical" evidence="8">
    <location>
        <begin position="837"/>
        <end position="859"/>
    </location>
</feature>
<keyword evidence="5" id="KW-0067">ATP-binding</keyword>
<feature type="transmembrane region" description="Helical" evidence="8">
    <location>
        <begin position="347"/>
        <end position="369"/>
    </location>
</feature>
<feature type="transmembrane region" description="Helical" evidence="8">
    <location>
        <begin position="130"/>
        <end position="148"/>
    </location>
</feature>